<dbReference type="Pfam" id="PF00358">
    <property type="entry name" value="PTS_EIIA_1"/>
    <property type="match status" value="1"/>
</dbReference>
<keyword evidence="2" id="KW-0813">Transport</keyword>
<reference evidence="17 18" key="1">
    <citation type="submission" date="2019-06" db="EMBL/GenBank/DDBJ databases">
        <title>Genome analyses of bacteria isolated from kimchi.</title>
        <authorList>
            <person name="Lee S."/>
            <person name="Ahn S."/>
            <person name="Roh S."/>
        </authorList>
    </citation>
    <scope>NUCLEOTIDE SEQUENCE [LARGE SCALE GENOMIC DNA]</scope>
    <source>
        <strain evidence="17 18">CBA3630</strain>
    </source>
</reference>
<dbReference type="SUPFAM" id="SSF51261">
    <property type="entry name" value="Duplicated hybrid motif"/>
    <property type="match status" value="1"/>
</dbReference>
<dbReference type="GO" id="GO:0005886">
    <property type="term" value="C:plasma membrane"/>
    <property type="evidence" value="ECO:0007669"/>
    <property type="project" value="UniProtKB-SubCell"/>
</dbReference>
<dbReference type="PANTHER" id="PTHR30175:SF1">
    <property type="entry name" value="PTS SYSTEM ARBUTIN-, CELLOBIOSE-, AND SALICIN-SPECIFIC EIIBC COMPONENT-RELATED"/>
    <property type="match status" value="1"/>
</dbReference>
<feature type="transmembrane region" description="Helical" evidence="12">
    <location>
        <begin position="457"/>
        <end position="479"/>
    </location>
</feature>
<reference evidence="16 19" key="2">
    <citation type="submission" date="2023-02" db="EMBL/GenBank/DDBJ databases">
        <title>Antimicrobial susceptibility testing and tentative epidemiological cut-off values for Lactobacillaceae family species intended for ingestion.</title>
        <authorList>
            <person name="Noehr-Meldgaard K."/>
            <person name="Struve C."/>
            <person name="Ingmer H."/>
            <person name="Koza A."/>
            <person name="Al-Nakeeb K."/>
            <person name="Agersoe Y."/>
        </authorList>
    </citation>
    <scope>NUCLEOTIDE SEQUENCE [LARGE SCALE GENOMIC DNA]</scope>
    <source>
        <strain evidence="16 19">DSM 20193</strain>
    </source>
</reference>
<dbReference type="InterPro" id="IPR003352">
    <property type="entry name" value="PTS_EIIC"/>
</dbReference>
<evidence type="ECO:0000313" key="17">
    <source>
        <dbReference type="EMBL" id="QEA41884.1"/>
    </source>
</evidence>
<comment type="subcellular location">
    <subcellularLocation>
        <location evidence="1">Cell membrane</location>
        <topology evidence="1">Multi-pass membrane protein</topology>
    </subcellularLocation>
</comment>
<dbReference type="GO" id="GO:0009401">
    <property type="term" value="P:phosphoenolpyruvate-dependent sugar phosphotransferase system"/>
    <property type="evidence" value="ECO:0007669"/>
    <property type="project" value="UniProtKB-KW"/>
</dbReference>
<name>A0A5B8T0J7_LEUPS</name>
<keyword evidence="8" id="KW-0418">Kinase</keyword>
<evidence type="ECO:0000256" key="8">
    <source>
        <dbReference type="ARBA" id="ARBA00022777"/>
    </source>
</evidence>
<dbReference type="PROSITE" id="PS51103">
    <property type="entry name" value="PTS_EIIC_TYPE_1"/>
    <property type="match status" value="1"/>
</dbReference>
<evidence type="ECO:0000256" key="5">
    <source>
        <dbReference type="ARBA" id="ARBA00022679"/>
    </source>
</evidence>
<feature type="domain" description="PTS EIIA type-1" evidence="13">
    <location>
        <begin position="22"/>
        <end position="124"/>
    </location>
</feature>
<dbReference type="GO" id="GO:0090589">
    <property type="term" value="F:protein-phosphocysteine-trehalose phosphotransferase system transporter activity"/>
    <property type="evidence" value="ECO:0007669"/>
    <property type="project" value="TreeGrafter"/>
</dbReference>
<feature type="transmembrane region" description="Helical" evidence="12">
    <location>
        <begin position="533"/>
        <end position="552"/>
    </location>
</feature>
<dbReference type="KEGG" id="lpse:FGL85_04955"/>
<dbReference type="PROSITE" id="PS51098">
    <property type="entry name" value="PTS_EIIB_TYPE_1"/>
    <property type="match status" value="1"/>
</dbReference>
<dbReference type="PROSITE" id="PS51093">
    <property type="entry name" value="PTS_EIIA_TYPE_1"/>
    <property type="match status" value="1"/>
</dbReference>
<feature type="transmembrane region" description="Helical" evidence="12">
    <location>
        <begin position="564"/>
        <end position="583"/>
    </location>
</feature>
<dbReference type="EMBL" id="JARGDN010000002">
    <property type="protein sequence ID" value="MDG9732685.1"/>
    <property type="molecule type" value="Genomic_DNA"/>
</dbReference>
<evidence type="ECO:0000313" key="18">
    <source>
        <dbReference type="Proteomes" id="UP000321296"/>
    </source>
</evidence>
<evidence type="ECO:0000256" key="1">
    <source>
        <dbReference type="ARBA" id="ARBA00004651"/>
    </source>
</evidence>
<dbReference type="InterPro" id="IPR018113">
    <property type="entry name" value="PTrfase_EIIB_Cys"/>
</dbReference>
<dbReference type="EMBL" id="CP042383">
    <property type="protein sequence ID" value="QEA41884.1"/>
    <property type="molecule type" value="Genomic_DNA"/>
</dbReference>
<proteinExistence type="predicted"/>
<dbReference type="GO" id="GO:0016301">
    <property type="term" value="F:kinase activity"/>
    <property type="evidence" value="ECO:0007669"/>
    <property type="project" value="UniProtKB-KW"/>
</dbReference>
<dbReference type="Pfam" id="PF00367">
    <property type="entry name" value="PTS_EIIB"/>
    <property type="match status" value="1"/>
</dbReference>
<dbReference type="NCBIfam" id="TIGR00830">
    <property type="entry name" value="PTBA"/>
    <property type="match status" value="1"/>
</dbReference>
<dbReference type="Proteomes" id="UP001529201">
    <property type="component" value="Unassembled WGS sequence"/>
</dbReference>
<evidence type="ECO:0000313" key="19">
    <source>
        <dbReference type="Proteomes" id="UP001529201"/>
    </source>
</evidence>
<evidence type="ECO:0000256" key="9">
    <source>
        <dbReference type="ARBA" id="ARBA00022989"/>
    </source>
</evidence>
<keyword evidence="6" id="KW-0598">Phosphotransferase system</keyword>
<dbReference type="PANTHER" id="PTHR30175">
    <property type="entry name" value="PHOSPHOTRANSFERASE SYSTEM TRANSPORT PROTEIN"/>
    <property type="match status" value="1"/>
</dbReference>
<keyword evidence="3" id="KW-1003">Cell membrane</keyword>
<dbReference type="SUPFAM" id="SSF55604">
    <property type="entry name" value="Glucose permease domain IIB"/>
    <property type="match status" value="1"/>
</dbReference>
<dbReference type="Gene3D" id="3.30.1360.60">
    <property type="entry name" value="Glucose permease domain IIB"/>
    <property type="match status" value="1"/>
</dbReference>
<feature type="domain" description="PTS EIIC type-1" evidence="15">
    <location>
        <begin position="289"/>
        <end position="673"/>
    </location>
</feature>
<evidence type="ECO:0000256" key="12">
    <source>
        <dbReference type="SAM" id="Phobius"/>
    </source>
</evidence>
<feature type="transmembrane region" description="Helical" evidence="12">
    <location>
        <begin position="295"/>
        <end position="315"/>
    </location>
</feature>
<evidence type="ECO:0000256" key="7">
    <source>
        <dbReference type="ARBA" id="ARBA00022692"/>
    </source>
</evidence>
<evidence type="ECO:0000259" key="14">
    <source>
        <dbReference type="PROSITE" id="PS51098"/>
    </source>
</evidence>
<feature type="transmembrane region" description="Helical" evidence="12">
    <location>
        <begin position="418"/>
        <end position="436"/>
    </location>
</feature>
<keyword evidence="10 12" id="KW-0472">Membrane</keyword>
<dbReference type="AlphaFoldDB" id="A0A5B8T0J7"/>
<keyword evidence="4" id="KW-0762">Sugar transport</keyword>
<keyword evidence="19" id="KW-1185">Reference proteome</keyword>
<evidence type="ECO:0000256" key="6">
    <source>
        <dbReference type="ARBA" id="ARBA00022683"/>
    </source>
</evidence>
<gene>
    <name evidence="17" type="ORF">FGL85_04955</name>
    <name evidence="16" type="ORF">P1N92_00950</name>
</gene>
<keyword evidence="5" id="KW-0808">Transferase</keyword>
<accession>A0A5B8T0J7</accession>
<dbReference type="PROSITE" id="PS01035">
    <property type="entry name" value="PTS_EIIB_TYPE_1_CYS"/>
    <property type="match status" value="1"/>
</dbReference>
<feature type="transmembrane region" description="Helical" evidence="12">
    <location>
        <begin position="336"/>
        <end position="357"/>
    </location>
</feature>
<feature type="transmembrane region" description="Helical" evidence="12">
    <location>
        <begin position="499"/>
        <end position="521"/>
    </location>
</feature>
<evidence type="ECO:0000256" key="10">
    <source>
        <dbReference type="ARBA" id="ARBA00023136"/>
    </source>
</evidence>
<dbReference type="InterPro" id="IPR036878">
    <property type="entry name" value="Glu_permease_IIB"/>
</dbReference>
<dbReference type="RefSeq" id="WP_010291409.1">
    <property type="nucleotide sequence ID" value="NZ_CP042383.1"/>
</dbReference>
<feature type="active site" description="Phosphocysteine intermediate; for EIIB activity" evidence="11">
    <location>
        <position position="197"/>
    </location>
</feature>
<protein>
    <submittedName>
        <fullName evidence="16">Glucose PTS transporter subunit IIA</fullName>
    </submittedName>
    <submittedName>
        <fullName evidence="17">PTS beta-glucoside transporter subunit IIABC</fullName>
    </submittedName>
</protein>
<evidence type="ECO:0000256" key="11">
    <source>
        <dbReference type="PROSITE-ProRule" id="PRU00421"/>
    </source>
</evidence>
<evidence type="ECO:0000256" key="3">
    <source>
        <dbReference type="ARBA" id="ARBA00022475"/>
    </source>
</evidence>
<evidence type="ECO:0000313" key="16">
    <source>
        <dbReference type="EMBL" id="MDG9732685.1"/>
    </source>
</evidence>
<dbReference type="InterPro" id="IPR013013">
    <property type="entry name" value="PTS_EIIC_1"/>
</dbReference>
<evidence type="ECO:0000256" key="2">
    <source>
        <dbReference type="ARBA" id="ARBA00022448"/>
    </source>
</evidence>
<evidence type="ECO:0000259" key="15">
    <source>
        <dbReference type="PROSITE" id="PS51103"/>
    </source>
</evidence>
<dbReference type="GeneID" id="64344200"/>
<dbReference type="GO" id="GO:0015771">
    <property type="term" value="P:trehalose transport"/>
    <property type="evidence" value="ECO:0007669"/>
    <property type="project" value="TreeGrafter"/>
</dbReference>
<dbReference type="FunFam" id="2.70.70.10:FF:000001">
    <property type="entry name" value="PTS system glucose-specific IIA component"/>
    <property type="match status" value="1"/>
</dbReference>
<feature type="domain" description="PTS EIIB type-1" evidence="14">
    <location>
        <begin position="175"/>
        <end position="259"/>
    </location>
</feature>
<dbReference type="CDD" id="cd00212">
    <property type="entry name" value="PTS_IIB_glc"/>
    <property type="match status" value="1"/>
</dbReference>
<dbReference type="Pfam" id="PF02378">
    <property type="entry name" value="PTS_EIIC"/>
    <property type="match status" value="1"/>
</dbReference>
<dbReference type="InterPro" id="IPR001996">
    <property type="entry name" value="PTS_IIB_1"/>
</dbReference>
<feature type="transmembrane region" description="Helical" evidence="12">
    <location>
        <begin position="639"/>
        <end position="660"/>
    </location>
</feature>
<sequence length="684" mass="71954">MADTKILAPLAGHVISLADVADPVFSKKTMGDGFALQPTGHDIVAPVSGVVIATQGHAFGIRRSDGLEVLTHVGLETVSLEGKPFEWRIKEGDQVNAGDHVGDVDLAEIKAAHLDTTTMVVFTNTADLLDKLTLISGQDNVSAGETVADATVKTTPKVAPVTSSAPAKGNGTKYEPLAADIIQGVGGAQNVDKVIHCITRLRFYLKDHTVADDHKIESLNGVAGVNYADSLGQYQVVIGPAVTDVYDEVVAQLGSSVVDDAATADAVAATKQEKGSKNPLVHAFQAIIGTITGSMMPIIGLLAAGGMLNGFLSLFSNKASFPAIYFIDPASSTFTILQSMAMAPFYFLPILVGFSAAQQLKSDPFVVAAIGAFLVKPDFIYLTTAHVVDGKVVQPAQALGSLFGVSLNSSFFGLPINIPSYAYSIFPIIFAAWLARPVGNWLKKHLPLVLRSIFQPLLTLLIVGSVVVVVVGPAITLVSQGISTIVNWLLHLNYPLSGLIIGGLYQALVIFGLHWMVVPLIANEIAQTGHSTLNAIVNFTMIAQGAGALAVWAKTKIPSLKGLAGAGFLSAMAGITEPAMYGINLKYGRVFWMANIGGAVGGLIAGLFNLNMYGFTGSLIGFPSFAVPKGQTGADNNMLIFWVASIATIAVSFAMVYFFGFKDSDTGQIKTVEKKNAFKDAVAK</sequence>
<feature type="transmembrane region" description="Helical" evidence="12">
    <location>
        <begin position="590"/>
        <end position="610"/>
    </location>
</feature>
<keyword evidence="9 12" id="KW-1133">Transmembrane helix</keyword>
<organism evidence="17 18">
    <name type="scientific">Leuconostoc pseudomesenteroides</name>
    <dbReference type="NCBI Taxonomy" id="33968"/>
    <lineage>
        <taxon>Bacteria</taxon>
        <taxon>Bacillati</taxon>
        <taxon>Bacillota</taxon>
        <taxon>Bacilli</taxon>
        <taxon>Lactobacillales</taxon>
        <taxon>Lactobacillaceae</taxon>
        <taxon>Leuconostoc</taxon>
    </lineage>
</organism>
<dbReference type="Proteomes" id="UP000321296">
    <property type="component" value="Chromosome"/>
</dbReference>
<evidence type="ECO:0000256" key="4">
    <source>
        <dbReference type="ARBA" id="ARBA00022597"/>
    </source>
</evidence>
<dbReference type="InterPro" id="IPR011055">
    <property type="entry name" value="Dup_hybrid_motif"/>
</dbReference>
<dbReference type="InterPro" id="IPR050558">
    <property type="entry name" value="PTS_Sugar-Specific_Components"/>
</dbReference>
<keyword evidence="7 12" id="KW-0812">Transmembrane</keyword>
<dbReference type="Gene3D" id="2.70.70.10">
    <property type="entry name" value="Glucose Permease (Domain IIA)"/>
    <property type="match status" value="1"/>
</dbReference>
<dbReference type="GO" id="GO:0008982">
    <property type="term" value="F:protein-N(PI)-phosphohistidine-sugar phosphotransferase activity"/>
    <property type="evidence" value="ECO:0007669"/>
    <property type="project" value="InterPro"/>
</dbReference>
<evidence type="ECO:0000259" key="13">
    <source>
        <dbReference type="PROSITE" id="PS51093"/>
    </source>
</evidence>
<dbReference type="InterPro" id="IPR001127">
    <property type="entry name" value="PTS_EIIA_1_perm"/>
</dbReference>